<evidence type="ECO:0000313" key="28">
    <source>
        <dbReference type="Proteomes" id="UP000290588"/>
    </source>
</evidence>
<dbReference type="PANTHER" id="PTHR34299">
    <property type="entry name" value="DIACYLGLYCEROL KINASE"/>
    <property type="match status" value="1"/>
</dbReference>
<sequence length="119" mass="13508">MRNQPKYNFFKNTSYALKGLVDLIKTETSFKIELIITLILLPVIIFIDTTLTNKALMFITLMGMILAETTNSAIERVVDLVTLEHHDMAGRAKDVGSAIVFLSIFIFVITWLIILIDIF</sequence>
<dbReference type="GO" id="GO:0046872">
    <property type="term" value="F:metal ion binding"/>
    <property type="evidence" value="ECO:0007669"/>
    <property type="project" value="UniProtKB-KW"/>
</dbReference>
<keyword evidence="27" id="KW-1185">Reference proteome</keyword>
<evidence type="ECO:0000256" key="11">
    <source>
        <dbReference type="ARBA" id="ARBA00022741"/>
    </source>
</evidence>
<feature type="binding site" evidence="22">
    <location>
        <position position="27"/>
    </location>
    <ligand>
        <name>ATP</name>
        <dbReference type="ChEBI" id="CHEBI:30616"/>
    </ligand>
</feature>
<dbReference type="GO" id="GO:0006654">
    <property type="term" value="P:phosphatidic acid biosynthetic process"/>
    <property type="evidence" value="ECO:0007669"/>
    <property type="project" value="InterPro"/>
</dbReference>
<evidence type="ECO:0000256" key="14">
    <source>
        <dbReference type="ARBA" id="ARBA00022842"/>
    </source>
</evidence>
<keyword evidence="15 24" id="KW-1133">Transmembrane helix</keyword>
<dbReference type="EC" id="2.7.1.107" evidence="3 24"/>
<keyword evidence="18" id="KW-0594">Phospholipid biosynthesis</keyword>
<organism evidence="26 28">
    <name type="scientific">Arcobacter ellisii</name>
    <dbReference type="NCBI Taxonomy" id="913109"/>
    <lineage>
        <taxon>Bacteria</taxon>
        <taxon>Pseudomonadati</taxon>
        <taxon>Campylobacterota</taxon>
        <taxon>Epsilonproteobacteria</taxon>
        <taxon>Campylobacterales</taxon>
        <taxon>Arcobacteraceae</taxon>
        <taxon>Arcobacter</taxon>
    </lineage>
</organism>
<keyword evidence="13 22" id="KW-0067">ATP-binding</keyword>
<evidence type="ECO:0000256" key="8">
    <source>
        <dbReference type="ARBA" id="ARBA00022679"/>
    </source>
</evidence>
<keyword evidence="8 24" id="KW-0808">Transferase</keyword>
<evidence type="ECO:0000256" key="19">
    <source>
        <dbReference type="ARBA" id="ARBA00023264"/>
    </source>
</evidence>
<feature type="binding site" evidence="22">
    <location>
        <begin position="84"/>
        <end position="86"/>
    </location>
    <ligand>
        <name>ATP</name>
        <dbReference type="ChEBI" id="CHEBI:30616"/>
    </ligand>
</feature>
<proteinExistence type="inferred from homology"/>
<evidence type="ECO:0000256" key="6">
    <source>
        <dbReference type="ARBA" id="ARBA00022516"/>
    </source>
</evidence>
<comment type="function">
    <text evidence="24">Catalyzes the ATP-dependent phosphorylation of sn-l,2-diacylglycerol (DAG) to phosphatidic acid. Involved in the recycling of diacylglycerol produced as a by-product during membrane-derived oligosaccharide (MDO) biosynthesis.</text>
</comment>
<evidence type="ECO:0000313" key="26">
    <source>
        <dbReference type="EMBL" id="RXI32891.1"/>
    </source>
</evidence>
<dbReference type="EMBL" id="NXIG01000001">
    <property type="protein sequence ID" value="RXI32891.1"/>
    <property type="molecule type" value="Genomic_DNA"/>
</dbReference>
<dbReference type="GO" id="GO:0004143">
    <property type="term" value="F:ATP-dependent diacylglycerol kinase activity"/>
    <property type="evidence" value="ECO:0007669"/>
    <property type="project" value="UniProtKB-EC"/>
</dbReference>
<keyword evidence="5" id="KW-1003">Cell membrane</keyword>
<evidence type="ECO:0000256" key="15">
    <source>
        <dbReference type="ARBA" id="ARBA00022989"/>
    </source>
</evidence>
<keyword evidence="10 23" id="KW-0479">Metal-binding</keyword>
<comment type="catalytic activity">
    <reaction evidence="24">
        <text>a 1,2-diacyl-sn-glycerol + ATP = a 1,2-diacyl-sn-glycero-3-phosphate + ADP + H(+)</text>
        <dbReference type="Rhea" id="RHEA:10272"/>
        <dbReference type="ChEBI" id="CHEBI:15378"/>
        <dbReference type="ChEBI" id="CHEBI:17815"/>
        <dbReference type="ChEBI" id="CHEBI:30616"/>
        <dbReference type="ChEBI" id="CHEBI:58608"/>
        <dbReference type="ChEBI" id="CHEBI:456216"/>
        <dbReference type="EC" id="2.7.1.107"/>
    </reaction>
</comment>
<dbReference type="Proteomes" id="UP000262582">
    <property type="component" value="Chromosome"/>
</dbReference>
<feature type="binding site" evidence="22">
    <location>
        <begin position="93"/>
        <end position="94"/>
    </location>
    <ligand>
        <name>ATP</name>
        <dbReference type="ChEBI" id="CHEBI:30616"/>
    </ligand>
</feature>
<feature type="binding site" evidence="22">
    <location>
        <position position="75"/>
    </location>
    <ligand>
        <name>ATP</name>
        <dbReference type="ChEBI" id="CHEBI:30616"/>
    </ligand>
</feature>
<dbReference type="InterPro" id="IPR000829">
    <property type="entry name" value="DAGK"/>
</dbReference>
<keyword evidence="17 24" id="KW-0472">Membrane</keyword>
<dbReference type="InterPro" id="IPR033718">
    <property type="entry name" value="DAGK_prok"/>
</dbReference>
<feature type="transmembrane region" description="Helical" evidence="24">
    <location>
        <begin position="55"/>
        <end position="74"/>
    </location>
</feature>
<name>A0A347UC58_9BACT</name>
<feature type="binding site" evidence="23">
    <location>
        <position position="75"/>
    </location>
    <ligand>
        <name>a divalent metal cation</name>
        <dbReference type="ChEBI" id="CHEBI:60240"/>
    </ligand>
</feature>
<feature type="transmembrane region" description="Helical" evidence="24">
    <location>
        <begin position="95"/>
        <end position="116"/>
    </location>
</feature>
<evidence type="ECO:0000256" key="22">
    <source>
        <dbReference type="PIRSR" id="PIRSR600829-3"/>
    </source>
</evidence>
<keyword evidence="14 23" id="KW-0460">Magnesium</keyword>
<keyword evidence="19 24" id="KW-1208">Phospholipid metabolism</keyword>
<evidence type="ECO:0000256" key="10">
    <source>
        <dbReference type="ARBA" id="ARBA00022723"/>
    </source>
</evidence>
<keyword evidence="7" id="KW-0997">Cell inner membrane</keyword>
<evidence type="ECO:0000256" key="20">
    <source>
        <dbReference type="PIRSR" id="PIRSR600829-1"/>
    </source>
</evidence>
<evidence type="ECO:0000256" key="13">
    <source>
        <dbReference type="ARBA" id="ARBA00022840"/>
    </source>
</evidence>
<dbReference type="RefSeq" id="WP_118918571.1">
    <property type="nucleotide sequence ID" value="NZ_CP032097.1"/>
</dbReference>
<dbReference type="EMBL" id="CP032097">
    <property type="protein sequence ID" value="AXX96436.1"/>
    <property type="molecule type" value="Genomic_DNA"/>
</dbReference>
<feature type="active site" description="Proton acceptor" evidence="20">
    <location>
        <position position="68"/>
    </location>
</feature>
<comment type="cofactor">
    <cofactor evidence="23">
        <name>Mg(2+)</name>
        <dbReference type="ChEBI" id="CHEBI:18420"/>
    </cofactor>
    <text evidence="23">Mn(2+), Zn(2+), Cd(2+) and Co(2+) support activity to lesser extents.</text>
</comment>
<evidence type="ECO:0000256" key="4">
    <source>
        <dbReference type="ARBA" id="ARBA00017575"/>
    </source>
</evidence>
<dbReference type="GO" id="GO:0005886">
    <property type="term" value="C:plasma membrane"/>
    <property type="evidence" value="ECO:0007669"/>
    <property type="project" value="UniProtKB-SubCell"/>
</dbReference>
<evidence type="ECO:0000256" key="16">
    <source>
        <dbReference type="ARBA" id="ARBA00023098"/>
    </source>
</evidence>
<keyword evidence="9 24" id="KW-0812">Transmembrane</keyword>
<keyword evidence="12 24" id="KW-0418">Kinase</keyword>
<comment type="similarity">
    <text evidence="2 24">Belongs to the bacterial diacylglycerol kinase family.</text>
</comment>
<dbReference type="OrthoDB" id="5460798at2"/>
<evidence type="ECO:0000256" key="9">
    <source>
        <dbReference type="ARBA" id="ARBA00022692"/>
    </source>
</evidence>
<gene>
    <name evidence="25" type="primary">dgkA</name>
    <name evidence="25" type="ORF">AELL_2838</name>
    <name evidence="26" type="ORF">CP962_00360</name>
</gene>
<keyword evidence="6" id="KW-0444">Lipid biosynthesis</keyword>
<feature type="transmembrane region" description="Helical" evidence="24">
    <location>
        <begin position="32"/>
        <end position="49"/>
    </location>
</feature>
<evidence type="ECO:0000256" key="17">
    <source>
        <dbReference type="ARBA" id="ARBA00023136"/>
    </source>
</evidence>
<dbReference type="Proteomes" id="UP000290588">
    <property type="component" value="Unassembled WGS sequence"/>
</dbReference>
<evidence type="ECO:0000256" key="21">
    <source>
        <dbReference type="PIRSR" id="PIRSR600829-2"/>
    </source>
</evidence>
<evidence type="ECO:0000313" key="25">
    <source>
        <dbReference type="EMBL" id="AXX96436.1"/>
    </source>
</evidence>
<keyword evidence="16 24" id="KW-0443">Lipid metabolism</keyword>
<evidence type="ECO:0000256" key="18">
    <source>
        <dbReference type="ARBA" id="ARBA00023209"/>
    </source>
</evidence>
<feature type="binding site" evidence="21">
    <location>
        <position position="97"/>
    </location>
    <ligand>
        <name>substrate</name>
    </ligand>
</feature>
<dbReference type="Pfam" id="PF01219">
    <property type="entry name" value="DAGK_prokar"/>
    <property type="match status" value="1"/>
</dbReference>
<dbReference type="InterPro" id="IPR036945">
    <property type="entry name" value="DAGK_sf"/>
</dbReference>
<comment type="subcellular location">
    <subcellularLocation>
        <location evidence="1">Cell inner membrane</location>
        <topology evidence="1">Multi-pass membrane protein</topology>
    </subcellularLocation>
</comment>
<evidence type="ECO:0000256" key="12">
    <source>
        <dbReference type="ARBA" id="ARBA00022777"/>
    </source>
</evidence>
<evidence type="ECO:0000256" key="23">
    <source>
        <dbReference type="PIRSR" id="PIRSR600829-4"/>
    </source>
</evidence>
<dbReference type="KEGG" id="aell:AELL_2838"/>
<evidence type="ECO:0000256" key="24">
    <source>
        <dbReference type="RuleBase" id="RU363065"/>
    </source>
</evidence>
<feature type="binding site" evidence="23">
    <location>
        <position position="27"/>
    </location>
    <ligand>
        <name>a divalent metal cation</name>
        <dbReference type="ChEBI" id="CHEBI:60240"/>
    </ligand>
</feature>
<dbReference type="CDD" id="cd14264">
    <property type="entry name" value="DAGK_IM"/>
    <property type="match status" value="1"/>
</dbReference>
<reference evidence="26 28" key="1">
    <citation type="submission" date="2017-09" db="EMBL/GenBank/DDBJ databases">
        <title>Genomics of the genus Arcobacter.</title>
        <authorList>
            <person name="Perez-Cataluna A."/>
            <person name="Figueras M.J."/>
            <person name="Salas-Masso N."/>
        </authorList>
    </citation>
    <scope>NUCLEOTIDE SEQUENCE [LARGE SCALE GENOMIC DNA]</scope>
    <source>
        <strain evidence="26 28">CECT 7837</strain>
    </source>
</reference>
<evidence type="ECO:0000256" key="3">
    <source>
        <dbReference type="ARBA" id="ARBA00012133"/>
    </source>
</evidence>
<evidence type="ECO:0000256" key="2">
    <source>
        <dbReference type="ARBA" id="ARBA00005967"/>
    </source>
</evidence>
<dbReference type="GO" id="GO:0005524">
    <property type="term" value="F:ATP binding"/>
    <property type="evidence" value="ECO:0007669"/>
    <property type="project" value="UniProtKB-KW"/>
</dbReference>
<evidence type="ECO:0000256" key="7">
    <source>
        <dbReference type="ARBA" id="ARBA00022519"/>
    </source>
</evidence>
<evidence type="ECO:0000256" key="1">
    <source>
        <dbReference type="ARBA" id="ARBA00004429"/>
    </source>
</evidence>
<dbReference type="Gene3D" id="1.10.287.3610">
    <property type="match status" value="1"/>
</dbReference>
<dbReference type="AlphaFoldDB" id="A0A347UC58"/>
<dbReference type="PANTHER" id="PTHR34299:SF1">
    <property type="entry name" value="DIACYLGLYCEROL KINASE"/>
    <property type="match status" value="1"/>
</dbReference>
<protein>
    <recommendedName>
        <fullName evidence="4 24">Diacylglycerol kinase</fullName>
        <ecNumber evidence="3 24">2.7.1.107</ecNumber>
    </recommendedName>
</protein>
<accession>A0A347UC58</accession>
<feature type="binding site" evidence="21">
    <location>
        <position position="68"/>
    </location>
    <ligand>
        <name>substrate</name>
    </ligand>
</feature>
<evidence type="ECO:0000313" key="27">
    <source>
        <dbReference type="Proteomes" id="UP000262582"/>
    </source>
</evidence>
<keyword evidence="11 22" id="KW-0547">Nucleotide-binding</keyword>
<evidence type="ECO:0000256" key="5">
    <source>
        <dbReference type="ARBA" id="ARBA00022475"/>
    </source>
</evidence>
<feature type="binding site" evidence="22">
    <location>
        <position position="15"/>
    </location>
    <ligand>
        <name>ATP</name>
        <dbReference type="ChEBI" id="CHEBI:30616"/>
    </ligand>
</feature>
<reference evidence="25 27" key="2">
    <citation type="submission" date="2018-08" db="EMBL/GenBank/DDBJ databases">
        <title>Complete genome of the Arcobacter ellisii type strain LMG 26155.</title>
        <authorList>
            <person name="Miller W.G."/>
            <person name="Yee E."/>
            <person name="Bono J.L."/>
        </authorList>
    </citation>
    <scope>NUCLEOTIDE SEQUENCE [LARGE SCALE GENOMIC DNA]</scope>
    <source>
        <strain evidence="25 27">LMG 26155</strain>
    </source>
</reference>